<proteinExistence type="predicted"/>
<dbReference type="AlphaFoldDB" id="A0A061RLJ3"/>
<name>A0A061RLJ3_9CHLO</name>
<reference evidence="1" key="1">
    <citation type="submission" date="2014-05" db="EMBL/GenBank/DDBJ databases">
        <title>The transcriptome of the halophilic microalga Tetraselmis sp. GSL018 isolated from the Great Salt Lake, Utah.</title>
        <authorList>
            <person name="Jinkerson R.E."/>
            <person name="D'Adamo S."/>
            <person name="Posewitz M.C."/>
        </authorList>
    </citation>
    <scope>NUCLEOTIDE SEQUENCE</scope>
    <source>
        <strain evidence="1">GSL018</strain>
    </source>
</reference>
<dbReference type="EMBL" id="GBEZ01014562">
    <property type="protein sequence ID" value="JAC71520.1"/>
    <property type="molecule type" value="Transcribed_RNA"/>
</dbReference>
<accession>A0A061RLJ3</accession>
<evidence type="ECO:0000313" key="1">
    <source>
        <dbReference type="EMBL" id="JAC71520.1"/>
    </source>
</evidence>
<dbReference type="Gene3D" id="3.40.630.30">
    <property type="match status" value="1"/>
</dbReference>
<sequence>MANSMNLVLRALETRDFSKGFLQLLESLTSVGDVSEDAFKERLEEIQDRQPDYHVAVIEGDPSLPASALPLVVRRQPVPLRPSADMSSA</sequence>
<organism evidence="1">
    <name type="scientific">Tetraselmis sp. GSL018</name>
    <dbReference type="NCBI Taxonomy" id="582737"/>
    <lineage>
        <taxon>Eukaryota</taxon>
        <taxon>Viridiplantae</taxon>
        <taxon>Chlorophyta</taxon>
        <taxon>core chlorophytes</taxon>
        <taxon>Chlorodendrophyceae</taxon>
        <taxon>Chlorodendrales</taxon>
        <taxon>Chlorodendraceae</taxon>
        <taxon>Tetraselmis</taxon>
    </lineage>
</organism>
<protein>
    <submittedName>
        <fullName evidence="1">Uncharacterized protein</fullName>
    </submittedName>
</protein>
<gene>
    <name evidence="1" type="ORF">TSPGSL018_1714</name>
</gene>